<sequence length="112" mass="12406">MMKTSTKVTIGLGVAAVASVSTAVIVSGKIIEKIHHMTNRMKVKKFVENTFDGNEKLLNIVEHLSDSDLDSLMGILEKIKSSKKKISVHGDSLKGATEEIKERLLHFLEKMK</sequence>
<dbReference type="Proteomes" id="UP000182152">
    <property type="component" value="Unassembled WGS sequence"/>
</dbReference>
<gene>
    <name evidence="1" type="ORF">RV14_GL000657</name>
</gene>
<name>A0A1L8WH17_9ENTE</name>
<organism evidence="1 2">
    <name type="scientific">Enterococcus ratti</name>
    <dbReference type="NCBI Taxonomy" id="150033"/>
    <lineage>
        <taxon>Bacteria</taxon>
        <taxon>Bacillati</taxon>
        <taxon>Bacillota</taxon>
        <taxon>Bacilli</taxon>
        <taxon>Lactobacillales</taxon>
        <taxon>Enterococcaceae</taxon>
        <taxon>Enterococcus</taxon>
    </lineage>
</organism>
<proteinExistence type="predicted"/>
<keyword evidence="2" id="KW-1185">Reference proteome</keyword>
<evidence type="ECO:0000313" key="1">
    <source>
        <dbReference type="EMBL" id="OJG80288.1"/>
    </source>
</evidence>
<dbReference type="AlphaFoldDB" id="A0A1L8WH17"/>
<accession>A0A1L8WH17</accession>
<evidence type="ECO:0000313" key="2">
    <source>
        <dbReference type="Proteomes" id="UP000182152"/>
    </source>
</evidence>
<protein>
    <submittedName>
        <fullName evidence="1">Uncharacterized protein</fullName>
    </submittedName>
</protein>
<comment type="caution">
    <text evidence="1">The sequence shown here is derived from an EMBL/GenBank/DDBJ whole genome shotgun (WGS) entry which is preliminary data.</text>
</comment>
<dbReference type="STRING" id="150033.RV14_GL000657"/>
<dbReference type="EMBL" id="JXLB01000015">
    <property type="protein sequence ID" value="OJG80288.1"/>
    <property type="molecule type" value="Genomic_DNA"/>
</dbReference>
<reference evidence="1 2" key="1">
    <citation type="submission" date="2014-12" db="EMBL/GenBank/DDBJ databases">
        <title>Draft genome sequences of 29 type strains of Enterococci.</title>
        <authorList>
            <person name="Zhong Z."/>
            <person name="Sun Z."/>
            <person name="Liu W."/>
            <person name="Zhang W."/>
            <person name="Zhang H."/>
        </authorList>
    </citation>
    <scope>NUCLEOTIDE SEQUENCE [LARGE SCALE GENOMIC DNA]</scope>
    <source>
        <strain evidence="1 2">DSM 15687</strain>
    </source>
</reference>